<sequence>MKLEVKLSGMDGILATLKSLPAEVVSKNGGPVKLALAKGARVLRDEAKKNLRASIEAPGKTGITERTGFTEKNVVAMRKNPPSGTKGERYIVTVKPAAHPSARKVKRASRRAANSKRRVRQRITRDIQANDIAFMMEYGTSKQAALPWLRPAFSAKAQQAIDVSAADLVKRVEAIVNKLSVQNASKK</sequence>
<proteinExistence type="predicted"/>
<evidence type="ECO:0000313" key="1">
    <source>
        <dbReference type="EMBL" id="ARP86295.1"/>
    </source>
</evidence>
<evidence type="ECO:0000313" key="2">
    <source>
        <dbReference type="Proteomes" id="UP000194139"/>
    </source>
</evidence>
<accession>A0A1W6YYV9</accession>
<name>A0A1W6YYV9_9BORD</name>
<dbReference type="EMBL" id="CP021109">
    <property type="protein sequence ID" value="ARP86295.1"/>
    <property type="molecule type" value="Genomic_DNA"/>
</dbReference>
<organism evidence="1 2">
    <name type="scientific">Bordetella genomosp. 9</name>
    <dbReference type="NCBI Taxonomy" id="1416803"/>
    <lineage>
        <taxon>Bacteria</taxon>
        <taxon>Pseudomonadati</taxon>
        <taxon>Pseudomonadota</taxon>
        <taxon>Betaproteobacteria</taxon>
        <taxon>Burkholderiales</taxon>
        <taxon>Alcaligenaceae</taxon>
        <taxon>Bordetella</taxon>
    </lineage>
</organism>
<dbReference type="Proteomes" id="UP000194139">
    <property type="component" value="Chromosome"/>
</dbReference>
<evidence type="ECO:0008006" key="3">
    <source>
        <dbReference type="Google" id="ProtNLM"/>
    </source>
</evidence>
<dbReference type="AlphaFoldDB" id="A0A1W6YYV9"/>
<keyword evidence="2" id="KW-1185">Reference proteome</keyword>
<reference evidence="1 2" key="1">
    <citation type="submission" date="2017-05" db="EMBL/GenBank/DDBJ databases">
        <title>Complete and WGS of Bordetella genogroups.</title>
        <authorList>
            <person name="Spilker T."/>
            <person name="LiPuma J."/>
        </authorList>
    </citation>
    <scope>NUCLEOTIDE SEQUENCE [LARGE SCALE GENOMIC DNA]</scope>
    <source>
        <strain evidence="1 2">AU17164</strain>
    </source>
</reference>
<protein>
    <recommendedName>
        <fullName evidence="3">Phage protein, HK97 gp10 family</fullName>
    </recommendedName>
</protein>
<dbReference type="RefSeq" id="WP_086072132.1">
    <property type="nucleotide sequence ID" value="NZ_CP021109.1"/>
</dbReference>
<gene>
    <name evidence="1" type="ORF">CAL13_08855</name>
</gene>